<evidence type="ECO:0000313" key="3">
    <source>
        <dbReference type="Proteomes" id="UP000244488"/>
    </source>
</evidence>
<feature type="transmembrane region" description="Helical" evidence="1">
    <location>
        <begin position="33"/>
        <end position="52"/>
    </location>
</feature>
<proteinExistence type="predicted"/>
<keyword evidence="1" id="KW-0472">Membrane</keyword>
<sequence length="103" mass="12230">MCSFCLCYAILSNTLYCVSTKHVYFFTYMFYGEMYFPTCIYFGSAYSQMFLLKDKHLHFLFRHAFQDALSIFLLRPGSRSRPGYHLHSRCASCQVDCIRSRLR</sequence>
<evidence type="ECO:0000313" key="2">
    <source>
        <dbReference type="EMBL" id="PUA88221.1"/>
    </source>
</evidence>
<organism evidence="2 3">
    <name type="scientific">Toxoplasma gondii TgCATBr9</name>
    <dbReference type="NCBI Taxonomy" id="943120"/>
    <lineage>
        <taxon>Eukaryota</taxon>
        <taxon>Sar</taxon>
        <taxon>Alveolata</taxon>
        <taxon>Apicomplexa</taxon>
        <taxon>Conoidasida</taxon>
        <taxon>Coccidia</taxon>
        <taxon>Eucoccidiorida</taxon>
        <taxon>Eimeriorina</taxon>
        <taxon>Sarcocystidae</taxon>
        <taxon>Toxoplasma</taxon>
    </lineage>
</organism>
<dbReference type="EMBL" id="AFHV02001772">
    <property type="protein sequence ID" value="PUA88221.1"/>
    <property type="molecule type" value="Genomic_DNA"/>
</dbReference>
<accession>A0A2T6ISA6</accession>
<dbReference type="AlphaFoldDB" id="A0A2T6ISA6"/>
<protein>
    <submittedName>
        <fullName evidence="2">Putative transmembrane protein</fullName>
    </submittedName>
</protein>
<comment type="caution">
    <text evidence="2">The sequence shown here is derived from an EMBL/GenBank/DDBJ whole genome shotgun (WGS) entry which is preliminary data.</text>
</comment>
<keyword evidence="1" id="KW-1133">Transmembrane helix</keyword>
<dbReference type="VEuPathDB" id="ToxoDB:TGBR9_361200"/>
<gene>
    <name evidence="2" type="ORF">TGBR9_361200</name>
</gene>
<dbReference type="Proteomes" id="UP000244488">
    <property type="component" value="Unassembled WGS sequence"/>
</dbReference>
<name>A0A2T6ISA6_TOXGO</name>
<reference evidence="2 3" key="1">
    <citation type="journal article" date="2016" name="Nat. Commun.">
        <title>Local admixture of amplified and diversified secreted pathogenesis determinants shapes mosaic Toxoplasma gondii genomes.</title>
        <authorList>
            <person name="Lorenzi H."/>
            <person name="Khan A."/>
            <person name="Behnke M.S."/>
            <person name="Namasivayam S."/>
            <person name="Swapna L.S."/>
            <person name="Hadjithomas M."/>
            <person name="Karamycheva S."/>
            <person name="Pinney D."/>
            <person name="Brunk B.P."/>
            <person name="Ajioka J.W."/>
            <person name="Ajzenberg D."/>
            <person name="Boothroyd J.C."/>
            <person name="Boyle J.P."/>
            <person name="Darde M.L."/>
            <person name="Diaz-Miranda M.A."/>
            <person name="Dubey J.P."/>
            <person name="Fritz H.M."/>
            <person name="Gennari S.M."/>
            <person name="Gregory B.D."/>
            <person name="Kim K."/>
            <person name="Saeij J.P."/>
            <person name="Su C."/>
            <person name="White M.W."/>
            <person name="Zhu X.Q."/>
            <person name="Howe D.K."/>
            <person name="Rosenthal B.M."/>
            <person name="Grigg M.E."/>
            <person name="Parkinson J."/>
            <person name="Liu L."/>
            <person name="Kissinger J.C."/>
            <person name="Roos D.S."/>
            <person name="Sibley L.D."/>
        </authorList>
    </citation>
    <scope>NUCLEOTIDE SEQUENCE [LARGE SCALE GENOMIC DNA]</scope>
    <source>
        <strain evidence="2 3">TgCATBr9</strain>
    </source>
</reference>
<evidence type="ECO:0000256" key="1">
    <source>
        <dbReference type="SAM" id="Phobius"/>
    </source>
</evidence>
<keyword evidence="1 2" id="KW-0812">Transmembrane</keyword>